<proteinExistence type="predicted"/>
<keyword evidence="2" id="KW-1185">Reference proteome</keyword>
<evidence type="ECO:0000313" key="2">
    <source>
        <dbReference type="Proteomes" id="UP000634136"/>
    </source>
</evidence>
<organism evidence="1 2">
    <name type="scientific">Senna tora</name>
    <dbReference type="NCBI Taxonomy" id="362788"/>
    <lineage>
        <taxon>Eukaryota</taxon>
        <taxon>Viridiplantae</taxon>
        <taxon>Streptophyta</taxon>
        <taxon>Embryophyta</taxon>
        <taxon>Tracheophyta</taxon>
        <taxon>Spermatophyta</taxon>
        <taxon>Magnoliopsida</taxon>
        <taxon>eudicotyledons</taxon>
        <taxon>Gunneridae</taxon>
        <taxon>Pentapetalae</taxon>
        <taxon>rosids</taxon>
        <taxon>fabids</taxon>
        <taxon>Fabales</taxon>
        <taxon>Fabaceae</taxon>
        <taxon>Caesalpinioideae</taxon>
        <taxon>Cassia clade</taxon>
        <taxon>Senna</taxon>
    </lineage>
</organism>
<reference evidence="1" key="1">
    <citation type="submission" date="2020-09" db="EMBL/GenBank/DDBJ databases">
        <title>Genome-Enabled Discovery of Anthraquinone Biosynthesis in Senna tora.</title>
        <authorList>
            <person name="Kang S.-H."/>
            <person name="Pandey R.P."/>
            <person name="Lee C.-M."/>
            <person name="Sim J.-S."/>
            <person name="Jeong J.-T."/>
            <person name="Choi B.-S."/>
            <person name="Jung M."/>
            <person name="Ginzburg D."/>
            <person name="Zhao K."/>
            <person name="Won S.Y."/>
            <person name="Oh T.-J."/>
            <person name="Yu Y."/>
            <person name="Kim N.-H."/>
            <person name="Lee O.R."/>
            <person name="Lee T.-H."/>
            <person name="Bashyal P."/>
            <person name="Kim T.-S."/>
            <person name="Lee W.-H."/>
            <person name="Kawkins C."/>
            <person name="Kim C.-K."/>
            <person name="Kim J.S."/>
            <person name="Ahn B.O."/>
            <person name="Rhee S.Y."/>
            <person name="Sohng J.K."/>
        </authorList>
    </citation>
    <scope>NUCLEOTIDE SEQUENCE</scope>
    <source>
        <tissue evidence="1">Leaf</tissue>
    </source>
</reference>
<dbReference type="EMBL" id="JAAIUW010000013">
    <property type="protein sequence ID" value="KAF7802048.1"/>
    <property type="molecule type" value="Genomic_DNA"/>
</dbReference>
<evidence type="ECO:0000313" key="1">
    <source>
        <dbReference type="EMBL" id="KAF7802048.1"/>
    </source>
</evidence>
<name>A0A834SGY5_9FABA</name>
<comment type="caution">
    <text evidence="1">The sequence shown here is derived from an EMBL/GenBank/DDBJ whole genome shotgun (WGS) entry which is preliminary data.</text>
</comment>
<dbReference type="Proteomes" id="UP000634136">
    <property type="component" value="Unassembled WGS sequence"/>
</dbReference>
<protein>
    <submittedName>
        <fullName evidence="1">Uncharacterized protein</fullName>
    </submittedName>
</protein>
<dbReference type="AlphaFoldDB" id="A0A834SGY5"/>
<accession>A0A834SGY5</accession>
<gene>
    <name evidence="1" type="ORF">G2W53_041159</name>
</gene>
<sequence>MIIMHHILEKRELEIRMKNETHQLDSRAEIKTLEDQFTESRITTYE</sequence>